<accession>A0A1B2LR50</accession>
<protein>
    <submittedName>
        <fullName evidence="6">Hemolytic protein</fullName>
    </submittedName>
</protein>
<evidence type="ECO:0000313" key="6">
    <source>
        <dbReference type="EMBL" id="AOA49313.1"/>
    </source>
</evidence>
<dbReference type="Pfam" id="PF05480">
    <property type="entry name" value="PSMbeta"/>
    <property type="match status" value="1"/>
</dbReference>
<name>A0A1B2LR50_LISMN</name>
<evidence type="ECO:0000256" key="4">
    <source>
        <dbReference type="ARBA" id="ARBA00022735"/>
    </source>
</evidence>
<proteinExistence type="inferred from homology"/>
<dbReference type="AlphaFoldDB" id="A0A1B2LR50"/>
<evidence type="ECO:0000256" key="3">
    <source>
        <dbReference type="ARBA" id="ARBA00022525"/>
    </source>
</evidence>
<organism evidence="6">
    <name type="scientific">Listeria monocytogenes</name>
    <dbReference type="NCBI Taxonomy" id="1639"/>
    <lineage>
        <taxon>Bacteria</taxon>
        <taxon>Bacillati</taxon>
        <taxon>Bacillota</taxon>
        <taxon>Bacilli</taxon>
        <taxon>Bacillales</taxon>
        <taxon>Listeriaceae</taxon>
        <taxon>Listeria</taxon>
    </lineage>
</organism>
<keyword evidence="4" id="KW-0204">Cytolysis</keyword>
<comment type="subcellular location">
    <subcellularLocation>
        <location evidence="1">Secreted</location>
    </subcellularLocation>
</comment>
<comment type="similarity">
    <text evidence="2">Belongs to the staphylococcal hemolytic protein family.</text>
</comment>
<evidence type="ECO:0000256" key="5">
    <source>
        <dbReference type="ARBA" id="ARBA00023026"/>
    </source>
</evidence>
<dbReference type="InterPro" id="IPR008846">
    <property type="entry name" value="PSMbeta"/>
</dbReference>
<geneLocation type="plasmid" evidence="6">
    <name>pLM-C-273</name>
</geneLocation>
<keyword evidence="5" id="KW-0843">Virulence</keyword>
<sequence length="51" mass="5056">MEHISKLGEAIANTVSAGQSGDGAELAKSIVNIVANGAGVVEDIAKAFGLM</sequence>
<dbReference type="GO" id="GO:0005576">
    <property type="term" value="C:extracellular region"/>
    <property type="evidence" value="ECO:0007669"/>
    <property type="project" value="UniProtKB-SubCell"/>
</dbReference>
<evidence type="ECO:0000256" key="2">
    <source>
        <dbReference type="ARBA" id="ARBA00006367"/>
    </source>
</evidence>
<keyword evidence="3" id="KW-0964">Secreted</keyword>
<dbReference type="EMBL" id="KX467254">
    <property type="protein sequence ID" value="AOA49313.1"/>
    <property type="molecule type" value="Genomic_DNA"/>
</dbReference>
<keyword evidence="6" id="KW-0614">Plasmid</keyword>
<keyword evidence="4" id="KW-0354">Hemolysis</keyword>
<gene>
    <name evidence="6" type="ORF">pLM-C-273_00119</name>
</gene>
<dbReference type="GO" id="GO:0031640">
    <property type="term" value="P:killing of cells of another organism"/>
    <property type="evidence" value="ECO:0007669"/>
    <property type="project" value="UniProtKB-KW"/>
</dbReference>
<reference evidence="6" key="1">
    <citation type="submission" date="2016-06" db="EMBL/GenBank/DDBJ databases">
        <title>Sequence of Listeria monocytogenes plasmid pLM-C-273 carrying genes related to stress resistance.</title>
        <authorList>
            <person name="Liang L."/>
            <person name="Gnaneshan S."/>
            <person name="Garduno R.A."/>
            <person name="Mallo G.V."/>
        </authorList>
    </citation>
    <scope>NUCLEOTIDE SEQUENCE</scope>
    <source>
        <strain evidence="6">LM-C-273</strain>
        <plasmid evidence="6">pLM-C-273</plasmid>
    </source>
</reference>
<evidence type="ECO:0000256" key="1">
    <source>
        <dbReference type="ARBA" id="ARBA00004613"/>
    </source>
</evidence>